<proteinExistence type="predicted"/>
<evidence type="ECO:0000313" key="2">
    <source>
        <dbReference type="EMBL" id="KAE8021504.1"/>
    </source>
</evidence>
<accession>A0A5N6QYR7</accession>
<dbReference type="Proteomes" id="UP000327013">
    <property type="component" value="Chromosome 3"/>
</dbReference>
<protein>
    <submittedName>
        <fullName evidence="2">Uncharacterized protein</fullName>
    </submittedName>
</protein>
<dbReference type="AlphaFoldDB" id="A0A5N6QYR7"/>
<feature type="compositionally biased region" description="Basic and acidic residues" evidence="1">
    <location>
        <begin position="184"/>
        <end position="193"/>
    </location>
</feature>
<evidence type="ECO:0000256" key="1">
    <source>
        <dbReference type="SAM" id="MobiDB-lite"/>
    </source>
</evidence>
<keyword evidence="3" id="KW-1185">Reference proteome</keyword>
<feature type="region of interest" description="Disordered" evidence="1">
    <location>
        <begin position="178"/>
        <end position="304"/>
    </location>
</feature>
<sequence>MALSFISRINPTFPLSFGVLVPPKRSLNVNLVFPYSPSFPAIRHSHIPTFHHVTVLKAVKKSSEGERDETVDVEIGKNRKGVFISPKKRRFPCPHCISYPLKKDHPDNVQQAGFMNLFEMKTHMDEFHPTFKHRCMECNIALDTLEELVYHSFIMCPMLNTSPRDRHRDYNLHLKKKKEEEEDKEKHAEERNKFRQNLKVKRENRDKNKKMEESETEEERKWREMEEAADRNMRDWEMEQAKKLEKENNQNRNMNEEAEKKGEDGGLEQPKEKEKGEDGGLEQPKEKEKGEDWEDEEEAEHEED</sequence>
<gene>
    <name evidence="2" type="ORF">FH972_007388</name>
</gene>
<organism evidence="2 3">
    <name type="scientific">Carpinus fangiana</name>
    <dbReference type="NCBI Taxonomy" id="176857"/>
    <lineage>
        <taxon>Eukaryota</taxon>
        <taxon>Viridiplantae</taxon>
        <taxon>Streptophyta</taxon>
        <taxon>Embryophyta</taxon>
        <taxon>Tracheophyta</taxon>
        <taxon>Spermatophyta</taxon>
        <taxon>Magnoliopsida</taxon>
        <taxon>eudicotyledons</taxon>
        <taxon>Gunneridae</taxon>
        <taxon>Pentapetalae</taxon>
        <taxon>rosids</taxon>
        <taxon>fabids</taxon>
        <taxon>Fagales</taxon>
        <taxon>Betulaceae</taxon>
        <taxon>Carpinus</taxon>
    </lineage>
</organism>
<evidence type="ECO:0000313" key="3">
    <source>
        <dbReference type="Proteomes" id="UP000327013"/>
    </source>
</evidence>
<reference evidence="2 3" key="1">
    <citation type="submission" date="2019-06" db="EMBL/GenBank/DDBJ databases">
        <title>A chromosomal-level reference genome of Carpinus fangiana (Coryloideae, Betulaceae).</title>
        <authorList>
            <person name="Yang X."/>
            <person name="Wang Z."/>
            <person name="Zhang L."/>
            <person name="Hao G."/>
            <person name="Liu J."/>
            <person name="Yang Y."/>
        </authorList>
    </citation>
    <scope>NUCLEOTIDE SEQUENCE [LARGE SCALE GENOMIC DNA]</scope>
    <source>
        <strain evidence="2">Cfa_2016G</strain>
        <tissue evidence="2">Leaf</tissue>
    </source>
</reference>
<dbReference type="EMBL" id="CM017323">
    <property type="protein sequence ID" value="KAE8021504.1"/>
    <property type="molecule type" value="Genomic_DNA"/>
</dbReference>
<feature type="compositionally biased region" description="Basic and acidic residues" evidence="1">
    <location>
        <begin position="200"/>
        <end position="290"/>
    </location>
</feature>
<feature type="compositionally biased region" description="Acidic residues" evidence="1">
    <location>
        <begin position="291"/>
        <end position="304"/>
    </location>
</feature>
<name>A0A5N6QYR7_9ROSI</name>